<dbReference type="GO" id="GO:0090364">
    <property type="term" value="P:regulation of proteasome assembly"/>
    <property type="evidence" value="ECO:0000318"/>
    <property type="project" value="GO_Central"/>
</dbReference>
<dbReference type="PANTHER" id="PTHR48493:SF1">
    <property type="entry name" value="UBIQUITIN-LIKE DOMAIN-CONTAINING CTD PHOSPHATASE 1"/>
    <property type="match status" value="1"/>
</dbReference>
<evidence type="ECO:0000313" key="15">
    <source>
        <dbReference type="Ensembl" id="ENSORLP00000037035.1"/>
    </source>
</evidence>
<organism evidence="15 16">
    <name type="scientific">Oryzias latipes</name>
    <name type="common">Japanese rice fish</name>
    <name type="synonym">Japanese killifish</name>
    <dbReference type="NCBI Taxonomy" id="8090"/>
    <lineage>
        <taxon>Eukaryota</taxon>
        <taxon>Metazoa</taxon>
        <taxon>Chordata</taxon>
        <taxon>Craniata</taxon>
        <taxon>Vertebrata</taxon>
        <taxon>Euteleostomi</taxon>
        <taxon>Actinopterygii</taxon>
        <taxon>Neopterygii</taxon>
        <taxon>Teleostei</taxon>
        <taxon>Neoteleostei</taxon>
        <taxon>Acanthomorphata</taxon>
        <taxon>Ovalentaria</taxon>
        <taxon>Atherinomorphae</taxon>
        <taxon>Beloniformes</taxon>
        <taxon>Adrianichthyidae</taxon>
        <taxon>Oryziinae</taxon>
        <taxon>Oryzias</taxon>
    </lineage>
</organism>
<dbReference type="InterPro" id="IPR023214">
    <property type="entry name" value="HAD_sf"/>
</dbReference>
<dbReference type="InterPro" id="IPR000626">
    <property type="entry name" value="Ubiquitin-like_dom"/>
</dbReference>
<dbReference type="InterPro" id="IPR004274">
    <property type="entry name" value="FCP1_dom"/>
</dbReference>
<dbReference type="Pfam" id="PF03031">
    <property type="entry name" value="NIF"/>
    <property type="match status" value="1"/>
</dbReference>
<protein>
    <recommendedName>
        <fullName evidence="4">Ubiquitin-like domain-containing CTD phosphatase 1</fullName>
        <ecNumber evidence="3">3.1.3.16</ecNumber>
    </recommendedName>
    <alternativeName>
        <fullName evidence="10">Nuclear proteasome inhibitor UBLCP1</fullName>
    </alternativeName>
</protein>
<keyword evidence="5" id="KW-0479">Metal-binding</keyword>
<evidence type="ECO:0000256" key="4">
    <source>
        <dbReference type="ARBA" id="ARBA00014187"/>
    </source>
</evidence>
<evidence type="ECO:0000256" key="6">
    <source>
        <dbReference type="ARBA" id="ARBA00022801"/>
    </source>
</evidence>
<evidence type="ECO:0000256" key="9">
    <source>
        <dbReference type="ARBA" id="ARBA00023242"/>
    </source>
</evidence>
<dbReference type="Gene3D" id="3.10.20.90">
    <property type="entry name" value="Phosphatidylinositol 3-kinase Catalytic Subunit, Chain A, domain 1"/>
    <property type="match status" value="1"/>
</dbReference>
<dbReference type="Proteomes" id="UP000001038">
    <property type="component" value="Chromosome 14"/>
</dbReference>
<evidence type="ECO:0000259" key="14">
    <source>
        <dbReference type="PROSITE" id="PS50969"/>
    </source>
</evidence>
<dbReference type="InterPro" id="IPR051658">
    <property type="entry name" value="UBLCP1"/>
</dbReference>
<feature type="domain" description="Ubiquitin-like" evidence="13">
    <location>
        <begin position="3"/>
        <end position="81"/>
    </location>
</feature>
<proteinExistence type="predicted"/>
<dbReference type="Ensembl" id="ENSORLT00000042989.1">
    <property type="protein sequence ID" value="ENSORLP00000037035.1"/>
    <property type="gene ID" value="ENSORLG00000002261.2"/>
</dbReference>
<dbReference type="SMART" id="SM00577">
    <property type="entry name" value="CPDc"/>
    <property type="match status" value="1"/>
</dbReference>
<dbReference type="PANTHER" id="PTHR48493">
    <property type="entry name" value="UBIQUITIN-LIKE DOMAIN-CONTAINING CTD PHOSPHATASE 1"/>
    <property type="match status" value="1"/>
</dbReference>
<dbReference type="STRING" id="8090.ENSORLP00000037035"/>
<sequence length="363" mass="41691">MSISVIIKWGGQEYSISSLSEEDTVMDLKQSIKTLTGVLPERQKLLGLKVKGKPAEDEMKLGSLKLKPNTKIMMMGTREESLEEVLAPPPENDDVVNDFDIEEEFIEVENREENLAKIARRVKDYKVEELSPPRKGKRLLVLDVDYTLFGEFGSSCFSLCAPVFASIIRILCITTTAACEPTSRLSELQHFVCLDHKSCAETGQELMRPYLHELLTSAYEDYDIVIWSATSMKWIDAKMKELGVTVNPNYKITFMLDSAAMITVHTPKRGVVEVKPLGVIWGKYDEFYSRKNTIMIDDIGRNFLMNPQNGLKIRPFMKAHLNREKDKELYKLAQYLKEIAKLDDFSGLNHKHWEKYLSKRQRH</sequence>
<dbReference type="InterPro" id="IPR011943">
    <property type="entry name" value="HAD-SF_hydro_IIID"/>
</dbReference>
<dbReference type="SUPFAM" id="SSF54236">
    <property type="entry name" value="Ubiquitin-like"/>
    <property type="match status" value="1"/>
</dbReference>
<dbReference type="SMART" id="SM00213">
    <property type="entry name" value="UBQ"/>
    <property type="match status" value="1"/>
</dbReference>
<dbReference type="GO" id="GO:0046872">
    <property type="term" value="F:metal ion binding"/>
    <property type="evidence" value="ECO:0007669"/>
    <property type="project" value="UniProtKB-KW"/>
</dbReference>
<evidence type="ECO:0000256" key="12">
    <source>
        <dbReference type="ARBA" id="ARBA00048336"/>
    </source>
</evidence>
<keyword evidence="9" id="KW-0539">Nucleus</keyword>
<evidence type="ECO:0000256" key="1">
    <source>
        <dbReference type="ARBA" id="ARBA00001946"/>
    </source>
</evidence>
<dbReference type="FunFam" id="3.10.20.90:FF:000060">
    <property type="entry name" value="ubiquitin-like domain-containing CTD phosphatase 1"/>
    <property type="match status" value="1"/>
</dbReference>
<evidence type="ECO:0000256" key="10">
    <source>
        <dbReference type="ARBA" id="ARBA00032039"/>
    </source>
</evidence>
<reference evidence="15" key="3">
    <citation type="submission" date="2025-09" db="UniProtKB">
        <authorList>
            <consortium name="Ensembl"/>
        </authorList>
    </citation>
    <scope>IDENTIFICATION</scope>
    <source>
        <strain evidence="15">Hd-rR</strain>
    </source>
</reference>
<comment type="catalytic activity">
    <reaction evidence="12">
        <text>O-phospho-L-threonyl-[protein] + H2O = L-threonyl-[protein] + phosphate</text>
        <dbReference type="Rhea" id="RHEA:47004"/>
        <dbReference type="Rhea" id="RHEA-COMP:11060"/>
        <dbReference type="Rhea" id="RHEA-COMP:11605"/>
        <dbReference type="ChEBI" id="CHEBI:15377"/>
        <dbReference type="ChEBI" id="CHEBI:30013"/>
        <dbReference type="ChEBI" id="CHEBI:43474"/>
        <dbReference type="ChEBI" id="CHEBI:61977"/>
        <dbReference type="EC" id="3.1.3.16"/>
    </reaction>
</comment>
<keyword evidence="6" id="KW-0378">Hydrolase</keyword>
<dbReference type="FunCoup" id="A0A3B3HZ04">
    <property type="interactions" value="1080"/>
</dbReference>
<evidence type="ECO:0000256" key="8">
    <source>
        <dbReference type="ARBA" id="ARBA00022912"/>
    </source>
</evidence>
<evidence type="ECO:0000256" key="3">
    <source>
        <dbReference type="ARBA" id="ARBA00013081"/>
    </source>
</evidence>
<dbReference type="CDD" id="cd01813">
    <property type="entry name" value="Ubl_UBLCP1"/>
    <property type="match status" value="1"/>
</dbReference>
<accession>A0A3B3HZ04</accession>
<dbReference type="PROSITE" id="PS50969">
    <property type="entry name" value="FCP1"/>
    <property type="match status" value="1"/>
</dbReference>
<keyword evidence="7" id="KW-0460">Magnesium</keyword>
<dbReference type="GeneTree" id="ENSGT00390000010107"/>
<name>A0A3B3HZ04_ORYLA</name>
<dbReference type="Gene3D" id="3.40.50.1000">
    <property type="entry name" value="HAD superfamily/HAD-like"/>
    <property type="match status" value="1"/>
</dbReference>
<dbReference type="PROSITE" id="PS50053">
    <property type="entry name" value="UBIQUITIN_2"/>
    <property type="match status" value="1"/>
</dbReference>
<dbReference type="GO" id="GO:0004722">
    <property type="term" value="F:protein serine/threonine phosphatase activity"/>
    <property type="evidence" value="ECO:0000318"/>
    <property type="project" value="GO_Central"/>
</dbReference>
<dbReference type="Pfam" id="PF00240">
    <property type="entry name" value="ubiquitin"/>
    <property type="match status" value="1"/>
</dbReference>
<comment type="catalytic activity">
    <reaction evidence="11">
        <text>O-phospho-L-seryl-[protein] + H2O = L-seryl-[protein] + phosphate</text>
        <dbReference type="Rhea" id="RHEA:20629"/>
        <dbReference type="Rhea" id="RHEA-COMP:9863"/>
        <dbReference type="Rhea" id="RHEA-COMP:11604"/>
        <dbReference type="ChEBI" id="CHEBI:15377"/>
        <dbReference type="ChEBI" id="CHEBI:29999"/>
        <dbReference type="ChEBI" id="CHEBI:43474"/>
        <dbReference type="ChEBI" id="CHEBI:83421"/>
        <dbReference type="EC" id="3.1.3.16"/>
    </reaction>
</comment>
<reference evidence="15 16" key="1">
    <citation type="journal article" date="2007" name="Nature">
        <title>The medaka draft genome and insights into vertebrate genome evolution.</title>
        <authorList>
            <person name="Kasahara M."/>
            <person name="Naruse K."/>
            <person name="Sasaki S."/>
            <person name="Nakatani Y."/>
            <person name="Qu W."/>
            <person name="Ahsan B."/>
            <person name="Yamada T."/>
            <person name="Nagayasu Y."/>
            <person name="Doi K."/>
            <person name="Kasai Y."/>
            <person name="Jindo T."/>
            <person name="Kobayashi D."/>
            <person name="Shimada A."/>
            <person name="Toyoda A."/>
            <person name="Kuroki Y."/>
            <person name="Fujiyama A."/>
            <person name="Sasaki T."/>
            <person name="Shimizu A."/>
            <person name="Asakawa S."/>
            <person name="Shimizu N."/>
            <person name="Hashimoto S."/>
            <person name="Yang J."/>
            <person name="Lee Y."/>
            <person name="Matsushima K."/>
            <person name="Sugano S."/>
            <person name="Sakaizumi M."/>
            <person name="Narita T."/>
            <person name="Ohishi K."/>
            <person name="Haga S."/>
            <person name="Ohta F."/>
            <person name="Nomoto H."/>
            <person name="Nogata K."/>
            <person name="Morishita T."/>
            <person name="Endo T."/>
            <person name="Shin-I T."/>
            <person name="Takeda H."/>
            <person name="Morishita S."/>
            <person name="Kohara Y."/>
        </authorList>
    </citation>
    <scope>NUCLEOTIDE SEQUENCE [LARGE SCALE GENOMIC DNA]</scope>
    <source>
        <strain evidence="15 16">Hd-rR</strain>
    </source>
</reference>
<dbReference type="InParanoid" id="A0A3B3HZ04"/>
<feature type="domain" description="FCP1 homology" evidence="14">
    <location>
        <begin position="133"/>
        <end position="339"/>
    </location>
</feature>
<evidence type="ECO:0000256" key="5">
    <source>
        <dbReference type="ARBA" id="ARBA00022723"/>
    </source>
</evidence>
<evidence type="ECO:0000256" key="7">
    <source>
        <dbReference type="ARBA" id="ARBA00022842"/>
    </source>
</evidence>
<evidence type="ECO:0000313" key="16">
    <source>
        <dbReference type="Proteomes" id="UP000001038"/>
    </source>
</evidence>
<dbReference type="SUPFAM" id="SSF56784">
    <property type="entry name" value="HAD-like"/>
    <property type="match status" value="1"/>
</dbReference>
<dbReference type="NCBIfam" id="TIGR02245">
    <property type="entry name" value="HAD_IIID1"/>
    <property type="match status" value="1"/>
</dbReference>
<dbReference type="AlphaFoldDB" id="A0A3B3HZ04"/>
<comment type="cofactor">
    <cofactor evidence="1">
        <name>Mg(2+)</name>
        <dbReference type="ChEBI" id="CHEBI:18420"/>
    </cofactor>
</comment>
<comment type="subcellular location">
    <subcellularLocation>
        <location evidence="2">Nucleus</location>
    </subcellularLocation>
</comment>
<evidence type="ECO:0000259" key="13">
    <source>
        <dbReference type="PROSITE" id="PS50053"/>
    </source>
</evidence>
<keyword evidence="16" id="KW-1185">Reference proteome</keyword>
<keyword evidence="8" id="KW-0904">Protein phosphatase</keyword>
<gene>
    <name evidence="15" type="primary">UBLCP1</name>
    <name evidence="15" type="synonym">ublcp1</name>
</gene>
<dbReference type="Bgee" id="ENSORLG00000002261">
    <property type="expression patterns" value="Expressed in animal zygote and 14 other cell types or tissues"/>
</dbReference>
<reference evidence="15" key="2">
    <citation type="submission" date="2025-08" db="UniProtKB">
        <authorList>
            <consortium name="Ensembl"/>
        </authorList>
    </citation>
    <scope>IDENTIFICATION</scope>
    <source>
        <strain evidence="15">Hd-rR</strain>
    </source>
</reference>
<dbReference type="EC" id="3.1.3.16" evidence="3"/>
<dbReference type="InterPro" id="IPR036412">
    <property type="entry name" value="HAD-like_sf"/>
</dbReference>
<evidence type="ECO:0000256" key="11">
    <source>
        <dbReference type="ARBA" id="ARBA00047761"/>
    </source>
</evidence>
<dbReference type="InterPro" id="IPR029071">
    <property type="entry name" value="Ubiquitin-like_domsf"/>
</dbReference>
<dbReference type="GO" id="GO:0005634">
    <property type="term" value="C:nucleus"/>
    <property type="evidence" value="ECO:0000318"/>
    <property type="project" value="GO_Central"/>
</dbReference>
<evidence type="ECO:0000256" key="2">
    <source>
        <dbReference type="ARBA" id="ARBA00004123"/>
    </source>
</evidence>